<sequence length="111" mass="12683">MLSRFARTKPWCNLDSYYQSFLCTTELTEQVSAILAELIAKRYGTFFNIFGTKLSMIQSGTNCHFVNLGGNASAQHFYAAPMVRRLSAGVYRRRHQLLSHANDDLEWVLSE</sequence>
<dbReference type="OrthoDB" id="5061070at2759"/>
<organism evidence="1 2">
    <name type="scientific">Scleroderma citrinum Foug A</name>
    <dbReference type="NCBI Taxonomy" id="1036808"/>
    <lineage>
        <taxon>Eukaryota</taxon>
        <taxon>Fungi</taxon>
        <taxon>Dikarya</taxon>
        <taxon>Basidiomycota</taxon>
        <taxon>Agaricomycotina</taxon>
        <taxon>Agaricomycetes</taxon>
        <taxon>Agaricomycetidae</taxon>
        <taxon>Boletales</taxon>
        <taxon>Sclerodermatineae</taxon>
        <taxon>Sclerodermataceae</taxon>
        <taxon>Scleroderma</taxon>
    </lineage>
</organism>
<dbReference type="InParanoid" id="A0A0C2ZNN5"/>
<reference evidence="1 2" key="1">
    <citation type="submission" date="2014-04" db="EMBL/GenBank/DDBJ databases">
        <authorList>
            <consortium name="DOE Joint Genome Institute"/>
            <person name="Kuo A."/>
            <person name="Kohler A."/>
            <person name="Nagy L.G."/>
            <person name="Floudas D."/>
            <person name="Copeland A."/>
            <person name="Barry K.W."/>
            <person name="Cichocki N."/>
            <person name="Veneault-Fourrey C."/>
            <person name="LaButti K."/>
            <person name="Lindquist E.A."/>
            <person name="Lipzen A."/>
            <person name="Lundell T."/>
            <person name="Morin E."/>
            <person name="Murat C."/>
            <person name="Sun H."/>
            <person name="Tunlid A."/>
            <person name="Henrissat B."/>
            <person name="Grigoriev I.V."/>
            <person name="Hibbett D.S."/>
            <person name="Martin F."/>
            <person name="Nordberg H.P."/>
            <person name="Cantor M.N."/>
            <person name="Hua S.X."/>
        </authorList>
    </citation>
    <scope>NUCLEOTIDE SEQUENCE [LARGE SCALE GENOMIC DNA]</scope>
    <source>
        <strain evidence="1 2">Foug A</strain>
    </source>
</reference>
<dbReference type="HOGENOM" id="CLU_2159888_0_0_1"/>
<dbReference type="AlphaFoldDB" id="A0A0C2ZNN5"/>
<evidence type="ECO:0000313" key="2">
    <source>
        <dbReference type="Proteomes" id="UP000053989"/>
    </source>
</evidence>
<name>A0A0C2ZNN5_9AGAM</name>
<gene>
    <name evidence="1" type="ORF">SCLCIDRAFT_1222181</name>
</gene>
<evidence type="ECO:0000313" key="1">
    <source>
        <dbReference type="EMBL" id="KIM54217.1"/>
    </source>
</evidence>
<accession>A0A0C2ZNN5</accession>
<dbReference type="Proteomes" id="UP000053989">
    <property type="component" value="Unassembled WGS sequence"/>
</dbReference>
<dbReference type="EMBL" id="KN822159">
    <property type="protein sequence ID" value="KIM54217.1"/>
    <property type="molecule type" value="Genomic_DNA"/>
</dbReference>
<protein>
    <submittedName>
        <fullName evidence="1">Uncharacterized protein</fullName>
    </submittedName>
</protein>
<keyword evidence="2" id="KW-1185">Reference proteome</keyword>
<proteinExistence type="predicted"/>
<reference evidence="2" key="2">
    <citation type="submission" date="2015-01" db="EMBL/GenBank/DDBJ databases">
        <title>Evolutionary Origins and Diversification of the Mycorrhizal Mutualists.</title>
        <authorList>
            <consortium name="DOE Joint Genome Institute"/>
            <consortium name="Mycorrhizal Genomics Consortium"/>
            <person name="Kohler A."/>
            <person name="Kuo A."/>
            <person name="Nagy L.G."/>
            <person name="Floudas D."/>
            <person name="Copeland A."/>
            <person name="Barry K.W."/>
            <person name="Cichocki N."/>
            <person name="Veneault-Fourrey C."/>
            <person name="LaButti K."/>
            <person name="Lindquist E.A."/>
            <person name="Lipzen A."/>
            <person name="Lundell T."/>
            <person name="Morin E."/>
            <person name="Murat C."/>
            <person name="Riley R."/>
            <person name="Ohm R."/>
            <person name="Sun H."/>
            <person name="Tunlid A."/>
            <person name="Henrissat B."/>
            <person name="Grigoriev I.V."/>
            <person name="Hibbett D.S."/>
            <person name="Martin F."/>
        </authorList>
    </citation>
    <scope>NUCLEOTIDE SEQUENCE [LARGE SCALE GENOMIC DNA]</scope>
    <source>
        <strain evidence="2">Foug A</strain>
    </source>
</reference>